<evidence type="ECO:0000256" key="2">
    <source>
        <dbReference type="ARBA" id="ARBA00023125"/>
    </source>
</evidence>
<evidence type="ECO:0000256" key="3">
    <source>
        <dbReference type="ARBA" id="ARBA00023163"/>
    </source>
</evidence>
<evidence type="ECO:0000256" key="1">
    <source>
        <dbReference type="ARBA" id="ARBA00023015"/>
    </source>
</evidence>
<protein>
    <submittedName>
        <fullName evidence="6">AcrR family transcriptional regulator</fullName>
    </submittedName>
</protein>
<sequence>MTTRRPPPRGRRPDKAALTARDIVDAAIAIGDRESLDGLTMRRLAGELGFSTMALYRHFKNKDDILDGMADQVLGNLRLPEEIGPDPVTEARRIAEALLSMMREHPSVVRLLSTRTTASRGSLGGAFERVLARLRQSGLPPADAVCVYGLLLTYTLGFAAYQMPRPWGGDDEDAAELRRQRAHFYSALPADEFPNMIELSPELAWLPTDRQFHAGLDVLLRGLAAERP</sequence>
<dbReference type="Gene3D" id="1.10.357.10">
    <property type="entry name" value="Tetracycline Repressor, domain 2"/>
    <property type="match status" value="1"/>
</dbReference>
<feature type="DNA-binding region" description="H-T-H motif" evidence="4">
    <location>
        <begin position="40"/>
        <end position="59"/>
    </location>
</feature>
<dbReference type="GO" id="GO:0003700">
    <property type="term" value="F:DNA-binding transcription factor activity"/>
    <property type="evidence" value="ECO:0007669"/>
    <property type="project" value="TreeGrafter"/>
</dbReference>
<dbReference type="GO" id="GO:0000976">
    <property type="term" value="F:transcription cis-regulatory region binding"/>
    <property type="evidence" value="ECO:0007669"/>
    <property type="project" value="TreeGrafter"/>
</dbReference>
<dbReference type="RefSeq" id="WP_218905079.1">
    <property type="nucleotide sequence ID" value="NZ_BAAASW010000044.1"/>
</dbReference>
<dbReference type="Pfam" id="PF02909">
    <property type="entry name" value="TetR_C_1"/>
    <property type="match status" value="1"/>
</dbReference>
<keyword evidence="3" id="KW-0804">Transcription</keyword>
<proteinExistence type="predicted"/>
<reference evidence="6 7" key="1">
    <citation type="submission" date="2020-07" db="EMBL/GenBank/DDBJ databases">
        <title>Sequencing the genomes of 1000 actinobacteria strains.</title>
        <authorList>
            <person name="Klenk H.-P."/>
        </authorList>
    </citation>
    <scope>NUCLEOTIDE SEQUENCE [LARGE SCALE GENOMIC DNA]</scope>
    <source>
        <strain evidence="6 7">DSM 40398</strain>
    </source>
</reference>
<name>A0A7Y9EBN7_9ACTN</name>
<evidence type="ECO:0000313" key="6">
    <source>
        <dbReference type="EMBL" id="NYD44833.1"/>
    </source>
</evidence>
<dbReference type="PROSITE" id="PS50977">
    <property type="entry name" value="HTH_TETR_2"/>
    <property type="match status" value="1"/>
</dbReference>
<dbReference type="InterPro" id="IPR036271">
    <property type="entry name" value="Tet_transcr_reg_TetR-rel_C_sf"/>
</dbReference>
<evidence type="ECO:0000256" key="4">
    <source>
        <dbReference type="PROSITE-ProRule" id="PRU00335"/>
    </source>
</evidence>
<dbReference type="InterPro" id="IPR001647">
    <property type="entry name" value="HTH_TetR"/>
</dbReference>
<keyword evidence="1" id="KW-0805">Transcription regulation</keyword>
<evidence type="ECO:0000313" key="7">
    <source>
        <dbReference type="Proteomes" id="UP000529783"/>
    </source>
</evidence>
<dbReference type="PANTHER" id="PTHR30055:SF151">
    <property type="entry name" value="TRANSCRIPTIONAL REGULATORY PROTEIN"/>
    <property type="match status" value="1"/>
</dbReference>
<dbReference type="SUPFAM" id="SSF48498">
    <property type="entry name" value="Tetracyclin repressor-like, C-terminal domain"/>
    <property type="match status" value="1"/>
</dbReference>
<evidence type="ECO:0000259" key="5">
    <source>
        <dbReference type="PROSITE" id="PS50977"/>
    </source>
</evidence>
<keyword evidence="2 4" id="KW-0238">DNA-binding</keyword>
<dbReference type="Pfam" id="PF00440">
    <property type="entry name" value="TetR_N"/>
    <property type="match status" value="1"/>
</dbReference>
<dbReference type="Proteomes" id="UP000529783">
    <property type="component" value="Unassembled WGS sequence"/>
</dbReference>
<gene>
    <name evidence="6" type="ORF">BJY14_000816</name>
</gene>
<keyword evidence="7" id="KW-1185">Reference proteome</keyword>
<dbReference type="InterPro" id="IPR004111">
    <property type="entry name" value="Repressor_TetR_C"/>
</dbReference>
<organism evidence="6 7">
    <name type="scientific">Actinomadura luteofluorescens</name>
    <dbReference type="NCBI Taxonomy" id="46163"/>
    <lineage>
        <taxon>Bacteria</taxon>
        <taxon>Bacillati</taxon>
        <taxon>Actinomycetota</taxon>
        <taxon>Actinomycetes</taxon>
        <taxon>Streptosporangiales</taxon>
        <taxon>Thermomonosporaceae</taxon>
        <taxon>Actinomadura</taxon>
    </lineage>
</organism>
<accession>A0A7Y9EBN7</accession>
<dbReference type="GO" id="GO:0045892">
    <property type="term" value="P:negative regulation of DNA-templated transcription"/>
    <property type="evidence" value="ECO:0007669"/>
    <property type="project" value="InterPro"/>
</dbReference>
<feature type="domain" description="HTH tetR-type" evidence="5">
    <location>
        <begin position="17"/>
        <end position="77"/>
    </location>
</feature>
<dbReference type="AlphaFoldDB" id="A0A7Y9EBN7"/>
<dbReference type="EMBL" id="JACCBA010000001">
    <property type="protein sequence ID" value="NYD44833.1"/>
    <property type="molecule type" value="Genomic_DNA"/>
</dbReference>
<comment type="caution">
    <text evidence="6">The sequence shown here is derived from an EMBL/GenBank/DDBJ whole genome shotgun (WGS) entry which is preliminary data.</text>
</comment>
<dbReference type="PANTHER" id="PTHR30055">
    <property type="entry name" value="HTH-TYPE TRANSCRIPTIONAL REGULATOR RUTR"/>
    <property type="match status" value="1"/>
</dbReference>
<dbReference type="InterPro" id="IPR009057">
    <property type="entry name" value="Homeodomain-like_sf"/>
</dbReference>
<dbReference type="InterPro" id="IPR050109">
    <property type="entry name" value="HTH-type_TetR-like_transc_reg"/>
</dbReference>
<dbReference type="SUPFAM" id="SSF46689">
    <property type="entry name" value="Homeodomain-like"/>
    <property type="match status" value="1"/>
</dbReference>